<dbReference type="Gramene" id="OB06G33630.1">
    <property type="protein sequence ID" value="OB06G33630.1"/>
    <property type="gene ID" value="OB06G33630"/>
</dbReference>
<dbReference type="Proteomes" id="UP000006038">
    <property type="component" value="Chromosome 6"/>
</dbReference>
<protein>
    <submittedName>
        <fullName evidence="1">Uncharacterized protein</fullName>
    </submittedName>
</protein>
<evidence type="ECO:0000313" key="2">
    <source>
        <dbReference type="Proteomes" id="UP000006038"/>
    </source>
</evidence>
<name>J3MH69_ORYBR</name>
<organism evidence="1">
    <name type="scientific">Oryza brachyantha</name>
    <name type="common">malo sina</name>
    <dbReference type="NCBI Taxonomy" id="4533"/>
    <lineage>
        <taxon>Eukaryota</taxon>
        <taxon>Viridiplantae</taxon>
        <taxon>Streptophyta</taxon>
        <taxon>Embryophyta</taxon>
        <taxon>Tracheophyta</taxon>
        <taxon>Spermatophyta</taxon>
        <taxon>Magnoliopsida</taxon>
        <taxon>Liliopsida</taxon>
        <taxon>Poales</taxon>
        <taxon>Poaceae</taxon>
        <taxon>BOP clade</taxon>
        <taxon>Oryzoideae</taxon>
        <taxon>Oryzeae</taxon>
        <taxon>Oryzinae</taxon>
        <taxon>Oryza</taxon>
    </lineage>
</organism>
<sequence>MSILPYRYSCFDWNPDPDVRSSVSVSSCPFSRILPRPSPQVMSNSSLKFPAAAIAADQTTTATITTPQTAMNFAISLSSLTELINGELEADQWRELGASCLSGRIRAWAGVYIGVWSTGRWMVPRSE</sequence>
<reference evidence="1" key="2">
    <citation type="submission" date="2013-04" db="UniProtKB">
        <authorList>
            <consortium name="EnsemblPlants"/>
        </authorList>
    </citation>
    <scope>IDENTIFICATION</scope>
</reference>
<reference evidence="1" key="1">
    <citation type="journal article" date="2013" name="Nat. Commun.">
        <title>Whole-genome sequencing of Oryza brachyantha reveals mechanisms underlying Oryza genome evolution.</title>
        <authorList>
            <person name="Chen J."/>
            <person name="Huang Q."/>
            <person name="Gao D."/>
            <person name="Wang J."/>
            <person name="Lang Y."/>
            <person name="Liu T."/>
            <person name="Li B."/>
            <person name="Bai Z."/>
            <person name="Luis Goicoechea J."/>
            <person name="Liang C."/>
            <person name="Chen C."/>
            <person name="Zhang W."/>
            <person name="Sun S."/>
            <person name="Liao Y."/>
            <person name="Zhang X."/>
            <person name="Yang L."/>
            <person name="Song C."/>
            <person name="Wang M."/>
            <person name="Shi J."/>
            <person name="Liu G."/>
            <person name="Liu J."/>
            <person name="Zhou H."/>
            <person name="Zhou W."/>
            <person name="Yu Q."/>
            <person name="An N."/>
            <person name="Chen Y."/>
            <person name="Cai Q."/>
            <person name="Wang B."/>
            <person name="Liu B."/>
            <person name="Min J."/>
            <person name="Huang Y."/>
            <person name="Wu H."/>
            <person name="Li Z."/>
            <person name="Zhang Y."/>
            <person name="Yin Y."/>
            <person name="Song W."/>
            <person name="Jiang J."/>
            <person name="Jackson S.A."/>
            <person name="Wing R.A."/>
            <person name="Wang J."/>
            <person name="Chen M."/>
        </authorList>
    </citation>
    <scope>NUCLEOTIDE SEQUENCE [LARGE SCALE GENOMIC DNA]</scope>
    <source>
        <strain evidence="1">cv. IRGC 101232</strain>
    </source>
</reference>
<dbReference type="AlphaFoldDB" id="J3MH69"/>
<proteinExistence type="predicted"/>
<dbReference type="EnsemblPlants" id="OB06G33630.1">
    <property type="protein sequence ID" value="OB06G33630.1"/>
    <property type="gene ID" value="OB06G33630"/>
</dbReference>
<keyword evidence="2" id="KW-1185">Reference proteome</keyword>
<accession>J3MH69</accession>
<evidence type="ECO:0000313" key="1">
    <source>
        <dbReference type="EnsemblPlants" id="OB06G33630.1"/>
    </source>
</evidence>
<dbReference type="HOGENOM" id="CLU_1973942_0_0_1"/>